<keyword evidence="3" id="KW-0378">Hydrolase</keyword>
<evidence type="ECO:0000256" key="2">
    <source>
        <dbReference type="ARBA" id="ARBA00022722"/>
    </source>
</evidence>
<accession>A0AAJ8MH79</accession>
<dbReference type="RefSeq" id="XP_018262868.2">
    <property type="nucleotide sequence ID" value="XM_018407657.2"/>
</dbReference>
<evidence type="ECO:0000259" key="5">
    <source>
        <dbReference type="SMART" id="SM00479"/>
    </source>
</evidence>
<dbReference type="FunFam" id="3.30.420.10:FF:000003">
    <property type="entry name" value="Oligoribonuclease"/>
    <property type="match status" value="1"/>
</dbReference>
<reference evidence="6" key="2">
    <citation type="submission" date="2024-02" db="EMBL/GenBank/DDBJ databases">
        <title>Comparative genomics of Cryptococcus and Kwoniella reveals pathogenesis evolution and contrasting modes of karyotype evolution via chromosome fusion or intercentromeric recombination.</title>
        <authorList>
            <person name="Coelho M.A."/>
            <person name="David-Palma M."/>
            <person name="Shea T."/>
            <person name="Bowers K."/>
            <person name="McGinley-Smith S."/>
            <person name="Mohammad A.W."/>
            <person name="Gnirke A."/>
            <person name="Yurkov A.M."/>
            <person name="Nowrousian M."/>
            <person name="Sun S."/>
            <person name="Cuomo C.A."/>
            <person name="Heitman J."/>
        </authorList>
    </citation>
    <scope>NUCLEOTIDE SEQUENCE</scope>
    <source>
        <strain evidence="6">CBS 10117</strain>
    </source>
</reference>
<name>A0AAJ8MH79_9TREE</name>
<evidence type="ECO:0000256" key="4">
    <source>
        <dbReference type="ARBA" id="ARBA00022839"/>
    </source>
</evidence>
<dbReference type="AlphaFoldDB" id="A0AAJ8MH79"/>
<evidence type="ECO:0000313" key="6">
    <source>
        <dbReference type="EMBL" id="WWC62076.1"/>
    </source>
</evidence>
<dbReference type="InterPro" id="IPR013520">
    <property type="entry name" value="Ribonucl_H"/>
</dbReference>
<dbReference type="InterPro" id="IPR036397">
    <property type="entry name" value="RNaseH_sf"/>
</dbReference>
<evidence type="ECO:0000313" key="7">
    <source>
        <dbReference type="Proteomes" id="UP000078595"/>
    </source>
</evidence>
<dbReference type="InterPro" id="IPR022894">
    <property type="entry name" value="Oligoribonuclease"/>
</dbReference>
<dbReference type="NCBIfam" id="NF003765">
    <property type="entry name" value="PRK05359.1"/>
    <property type="match status" value="1"/>
</dbReference>
<evidence type="ECO:0000256" key="1">
    <source>
        <dbReference type="ARBA" id="ARBA00009921"/>
    </source>
</evidence>
<keyword evidence="7" id="KW-1185">Reference proteome</keyword>
<dbReference type="EMBL" id="CP144534">
    <property type="protein sequence ID" value="WWC62076.1"/>
    <property type="molecule type" value="Genomic_DNA"/>
</dbReference>
<dbReference type="GO" id="GO:0003676">
    <property type="term" value="F:nucleic acid binding"/>
    <property type="evidence" value="ECO:0007669"/>
    <property type="project" value="InterPro"/>
</dbReference>
<keyword evidence="2" id="KW-0540">Nuclease</keyword>
<reference evidence="6" key="1">
    <citation type="submission" date="2013-07" db="EMBL/GenBank/DDBJ databases">
        <authorList>
            <consortium name="The Broad Institute Genome Sequencing Platform"/>
            <person name="Cuomo C."/>
            <person name="Litvintseva A."/>
            <person name="Chen Y."/>
            <person name="Heitman J."/>
            <person name="Sun S."/>
            <person name="Springer D."/>
            <person name="Dromer F."/>
            <person name="Young S.K."/>
            <person name="Zeng Q."/>
            <person name="Gargeya S."/>
            <person name="Fitzgerald M."/>
            <person name="Abouelleil A."/>
            <person name="Alvarado L."/>
            <person name="Berlin A.M."/>
            <person name="Chapman S.B."/>
            <person name="Dewar J."/>
            <person name="Goldberg J."/>
            <person name="Griggs A."/>
            <person name="Gujja S."/>
            <person name="Hansen M."/>
            <person name="Howarth C."/>
            <person name="Imamovic A."/>
            <person name="Larimer J."/>
            <person name="McCowan C."/>
            <person name="Murphy C."/>
            <person name="Pearson M."/>
            <person name="Priest M."/>
            <person name="Roberts A."/>
            <person name="Saif S."/>
            <person name="Shea T."/>
            <person name="Sykes S."/>
            <person name="Wortman J."/>
            <person name="Nusbaum C."/>
            <person name="Birren B."/>
        </authorList>
    </citation>
    <scope>NUCLEOTIDE SEQUENCE</scope>
    <source>
        <strain evidence="6">CBS 10117</strain>
    </source>
</reference>
<dbReference type="Pfam" id="PF00929">
    <property type="entry name" value="RNase_T"/>
    <property type="match status" value="1"/>
</dbReference>
<proteinExistence type="inferred from homology"/>
<sequence length="213" mass="24244">MSEFTPLEYDDGPLVWVDCEMTGLDFLNDRIIEIAVIITNGKLEPVDEGVEYIINTPKEVLDSMNEWCINQHGKSGLTQACLDSPLSYDQVTQKVLEYIQKWIPEKGAGVLAGSTVHADMRFMMIGMPEVMKHLSYRIVDVSSIKEICKRWYPSARQKDKARRTAESSHRALDDIKASIAELKFYRETIFIPVEKRDGRGTTPENEREGKTAI</sequence>
<comment type="similarity">
    <text evidence="1">Belongs to the oligoribonuclease family.</text>
</comment>
<dbReference type="Proteomes" id="UP000078595">
    <property type="component" value="Chromosome 5"/>
</dbReference>
<keyword evidence="4" id="KW-0269">Exonuclease</keyword>
<dbReference type="GO" id="GO:0000175">
    <property type="term" value="F:3'-5'-RNA exonuclease activity"/>
    <property type="evidence" value="ECO:0007669"/>
    <property type="project" value="InterPro"/>
</dbReference>
<dbReference type="SMART" id="SM00479">
    <property type="entry name" value="EXOIII"/>
    <property type="match status" value="1"/>
</dbReference>
<dbReference type="InterPro" id="IPR012337">
    <property type="entry name" value="RNaseH-like_sf"/>
</dbReference>
<dbReference type="PANTHER" id="PTHR11046">
    <property type="entry name" value="OLIGORIBONUCLEASE, MITOCHONDRIAL"/>
    <property type="match status" value="1"/>
</dbReference>
<dbReference type="PANTHER" id="PTHR11046:SF0">
    <property type="entry name" value="OLIGORIBONUCLEASE, MITOCHONDRIAL"/>
    <property type="match status" value="1"/>
</dbReference>
<protein>
    <recommendedName>
        <fullName evidence="5">Exonuclease domain-containing protein</fullName>
    </recommendedName>
</protein>
<organism evidence="6 7">
    <name type="scientific">Kwoniella dejecticola CBS 10117</name>
    <dbReference type="NCBI Taxonomy" id="1296121"/>
    <lineage>
        <taxon>Eukaryota</taxon>
        <taxon>Fungi</taxon>
        <taxon>Dikarya</taxon>
        <taxon>Basidiomycota</taxon>
        <taxon>Agaricomycotina</taxon>
        <taxon>Tremellomycetes</taxon>
        <taxon>Tremellales</taxon>
        <taxon>Cryptococcaceae</taxon>
        <taxon>Kwoniella</taxon>
    </lineage>
</organism>
<dbReference type="KEGG" id="kdj:28968052"/>
<dbReference type="CDD" id="cd06135">
    <property type="entry name" value="Orn"/>
    <property type="match status" value="1"/>
</dbReference>
<dbReference type="Gene3D" id="3.30.420.10">
    <property type="entry name" value="Ribonuclease H-like superfamily/Ribonuclease H"/>
    <property type="match status" value="1"/>
</dbReference>
<dbReference type="GeneID" id="28968052"/>
<feature type="domain" description="Exonuclease" evidence="5">
    <location>
        <begin position="13"/>
        <end position="191"/>
    </location>
</feature>
<dbReference type="GO" id="GO:0005739">
    <property type="term" value="C:mitochondrion"/>
    <property type="evidence" value="ECO:0007669"/>
    <property type="project" value="TreeGrafter"/>
</dbReference>
<evidence type="ECO:0000256" key="3">
    <source>
        <dbReference type="ARBA" id="ARBA00022801"/>
    </source>
</evidence>
<dbReference type="SUPFAM" id="SSF53098">
    <property type="entry name" value="Ribonuclease H-like"/>
    <property type="match status" value="1"/>
</dbReference>
<gene>
    <name evidence="6" type="ORF">I303_104666</name>
</gene>